<name>A0ABR6S755_ANAVA</name>
<protein>
    <submittedName>
        <fullName evidence="1">Uncharacterized protein</fullName>
    </submittedName>
</protein>
<dbReference type="GeneID" id="58722656"/>
<dbReference type="EMBL" id="JACKZP010000029">
    <property type="protein sequence ID" value="MBC1302210.1"/>
    <property type="molecule type" value="Genomic_DNA"/>
</dbReference>
<accession>A0ABR6S755</accession>
<dbReference type="Proteomes" id="UP000570851">
    <property type="component" value="Unassembled WGS sequence"/>
</dbReference>
<evidence type="ECO:0000313" key="1">
    <source>
        <dbReference type="EMBL" id="MBC1302210.1"/>
    </source>
</evidence>
<keyword evidence="2" id="KW-1185">Reference proteome</keyword>
<proteinExistence type="predicted"/>
<gene>
    <name evidence="1" type="ORF">GNE12_09805</name>
</gene>
<comment type="caution">
    <text evidence="1">The sequence shown here is derived from an EMBL/GenBank/DDBJ whole genome shotgun (WGS) entry which is preliminary data.</text>
</comment>
<evidence type="ECO:0000313" key="2">
    <source>
        <dbReference type="Proteomes" id="UP000570851"/>
    </source>
</evidence>
<sequence length="75" mass="8377">MNKHIVINNTTVRILSQSIVIDQSGGKLHPSESGTLYEGGWSRLLKAPMQVIVQLPITNYLLPDSSPTDEEFHYP</sequence>
<reference evidence="1 2" key="1">
    <citation type="submission" date="2019-11" db="EMBL/GenBank/DDBJ databases">
        <title>Comparison of genomes from free-living endosymbiotic cyanobacteria isolated from Azolla.</title>
        <authorList>
            <person name="Thiel T."/>
            <person name="Pratte B."/>
        </authorList>
    </citation>
    <scope>NUCLEOTIDE SEQUENCE [LARGE SCALE GENOMIC DNA]</scope>
    <source>
        <strain evidence="1 2">N2B</strain>
    </source>
</reference>
<organism evidence="1 2">
    <name type="scientific">Trichormus variabilis N2B</name>
    <dbReference type="NCBI Taxonomy" id="2681315"/>
    <lineage>
        <taxon>Bacteria</taxon>
        <taxon>Bacillati</taxon>
        <taxon>Cyanobacteriota</taxon>
        <taxon>Cyanophyceae</taxon>
        <taxon>Nostocales</taxon>
        <taxon>Nostocaceae</taxon>
        <taxon>Trichormus</taxon>
    </lineage>
</organism>
<dbReference type="RefSeq" id="WP_153228364.1">
    <property type="nucleotide sequence ID" value="NZ_JACKZP010000029.1"/>
</dbReference>